<organism evidence="2 3">
    <name type="scientific">Vigna angularis var. angularis</name>
    <dbReference type="NCBI Taxonomy" id="157739"/>
    <lineage>
        <taxon>Eukaryota</taxon>
        <taxon>Viridiplantae</taxon>
        <taxon>Streptophyta</taxon>
        <taxon>Embryophyta</taxon>
        <taxon>Tracheophyta</taxon>
        <taxon>Spermatophyta</taxon>
        <taxon>Magnoliopsida</taxon>
        <taxon>eudicotyledons</taxon>
        <taxon>Gunneridae</taxon>
        <taxon>Pentapetalae</taxon>
        <taxon>rosids</taxon>
        <taxon>fabids</taxon>
        <taxon>Fabales</taxon>
        <taxon>Fabaceae</taxon>
        <taxon>Papilionoideae</taxon>
        <taxon>50 kb inversion clade</taxon>
        <taxon>NPAAA clade</taxon>
        <taxon>indigoferoid/millettioid clade</taxon>
        <taxon>Phaseoleae</taxon>
        <taxon>Vigna</taxon>
    </lineage>
</organism>
<dbReference type="AlphaFoldDB" id="A0A0S3SRD4"/>
<gene>
    <name evidence="2" type="primary">Vigan.08G210100</name>
    <name evidence="2" type="ORF">VIGAN_08210100</name>
</gene>
<keyword evidence="3" id="KW-1185">Reference proteome</keyword>
<dbReference type="EMBL" id="AP015041">
    <property type="protein sequence ID" value="BAT95389.1"/>
    <property type="molecule type" value="Genomic_DNA"/>
</dbReference>
<evidence type="ECO:0000313" key="3">
    <source>
        <dbReference type="Proteomes" id="UP000291084"/>
    </source>
</evidence>
<name>A0A0S3SRD4_PHAAN</name>
<evidence type="ECO:0000256" key="1">
    <source>
        <dbReference type="SAM" id="MobiDB-lite"/>
    </source>
</evidence>
<protein>
    <submittedName>
        <fullName evidence="2">Uncharacterized protein</fullName>
    </submittedName>
</protein>
<sequence length="96" mass="10928">LSQIKDNMKAIINHVYNKEEAAFFRGIIDDFLRFADDHNQQPHATRVVPQLSTSPKQTGAPPHTCSRIRSSSRRHQNHCTQICDATSQTARRKSNT</sequence>
<feature type="non-terminal residue" evidence="2">
    <location>
        <position position="1"/>
    </location>
</feature>
<reference evidence="2 3" key="1">
    <citation type="journal article" date="2015" name="Sci. Rep.">
        <title>The power of single molecule real-time sequencing technology in the de novo assembly of a eukaryotic genome.</title>
        <authorList>
            <person name="Sakai H."/>
            <person name="Naito K."/>
            <person name="Ogiso-Tanaka E."/>
            <person name="Takahashi Y."/>
            <person name="Iseki K."/>
            <person name="Muto C."/>
            <person name="Satou K."/>
            <person name="Teruya K."/>
            <person name="Shiroma A."/>
            <person name="Shimoji M."/>
            <person name="Hirano T."/>
            <person name="Itoh T."/>
            <person name="Kaga A."/>
            <person name="Tomooka N."/>
        </authorList>
    </citation>
    <scope>NUCLEOTIDE SEQUENCE [LARGE SCALE GENOMIC DNA]</scope>
    <source>
        <strain evidence="3">cv. Shumari</strain>
    </source>
</reference>
<proteinExistence type="predicted"/>
<dbReference type="Proteomes" id="UP000291084">
    <property type="component" value="Chromosome 8"/>
</dbReference>
<evidence type="ECO:0000313" key="2">
    <source>
        <dbReference type="EMBL" id="BAT95389.1"/>
    </source>
</evidence>
<feature type="region of interest" description="Disordered" evidence="1">
    <location>
        <begin position="45"/>
        <end position="79"/>
    </location>
</feature>
<accession>A0A0S3SRD4</accession>